<keyword evidence="3" id="KW-0804">Transcription</keyword>
<dbReference type="SMART" id="SM00346">
    <property type="entry name" value="HTH_ICLR"/>
    <property type="match status" value="1"/>
</dbReference>
<evidence type="ECO:0000256" key="2">
    <source>
        <dbReference type="ARBA" id="ARBA00023125"/>
    </source>
</evidence>
<keyword evidence="1" id="KW-0805">Transcription regulation</keyword>
<dbReference type="SUPFAM" id="SSF55781">
    <property type="entry name" value="GAF domain-like"/>
    <property type="match status" value="1"/>
</dbReference>
<dbReference type="InterPro" id="IPR029016">
    <property type="entry name" value="GAF-like_dom_sf"/>
</dbReference>
<proteinExistence type="predicted"/>
<feature type="domain" description="IclR-ED" evidence="7">
    <location>
        <begin position="83"/>
        <end position="262"/>
    </location>
</feature>
<dbReference type="PROSITE" id="PS51077">
    <property type="entry name" value="HTH_ICLR"/>
    <property type="match status" value="1"/>
</dbReference>
<dbReference type="InterPro" id="IPR036390">
    <property type="entry name" value="WH_DNA-bd_sf"/>
</dbReference>
<dbReference type="Gene3D" id="3.30.450.40">
    <property type="match status" value="1"/>
</dbReference>
<dbReference type="PANTHER" id="PTHR30136">
    <property type="entry name" value="HELIX-TURN-HELIX TRANSCRIPTIONAL REGULATOR, ICLR FAMILY"/>
    <property type="match status" value="1"/>
</dbReference>
<organism evidence="8 9">
    <name type="scientific">Pseudomonas aeruginosa</name>
    <dbReference type="NCBI Taxonomy" id="287"/>
    <lineage>
        <taxon>Bacteria</taxon>
        <taxon>Pseudomonadati</taxon>
        <taxon>Pseudomonadota</taxon>
        <taxon>Gammaproteobacteria</taxon>
        <taxon>Pseudomonadales</taxon>
        <taxon>Pseudomonadaceae</taxon>
        <taxon>Pseudomonas</taxon>
    </lineage>
</organism>
<keyword evidence="2" id="KW-0238">DNA-binding</keyword>
<evidence type="ECO:0000259" key="7">
    <source>
        <dbReference type="PROSITE" id="PS51078"/>
    </source>
</evidence>
<dbReference type="SUPFAM" id="SSF46785">
    <property type="entry name" value="Winged helix' DNA-binding domain"/>
    <property type="match status" value="1"/>
</dbReference>
<evidence type="ECO:0000313" key="9">
    <source>
        <dbReference type="Proteomes" id="UP000270834"/>
    </source>
</evidence>
<dbReference type="Pfam" id="PF01614">
    <property type="entry name" value="IclR_C"/>
    <property type="match status" value="1"/>
</dbReference>
<dbReference type="AlphaFoldDB" id="A0A3M5D4N9"/>
<dbReference type="Pfam" id="PF09339">
    <property type="entry name" value="HTH_IclR"/>
    <property type="match status" value="1"/>
</dbReference>
<gene>
    <name evidence="8" type="ORF">ALP65_00342</name>
</gene>
<dbReference type="InterPro" id="IPR014757">
    <property type="entry name" value="Tscrpt_reg_IclR_C"/>
</dbReference>
<dbReference type="FunFam" id="3.30.450.40:FF:000098">
    <property type="entry name" value="IclR family transcriptional regulator"/>
    <property type="match status" value="1"/>
</dbReference>
<evidence type="ECO:0000256" key="4">
    <source>
        <dbReference type="ARBA" id="ARBA00040379"/>
    </source>
</evidence>
<dbReference type="PANTHER" id="PTHR30136:SF24">
    <property type="entry name" value="HTH-TYPE TRANSCRIPTIONAL REPRESSOR ALLR"/>
    <property type="match status" value="1"/>
</dbReference>
<name>A0A3M5D4N9_PSEAI</name>
<feature type="domain" description="HTH iclR-type" evidence="6">
    <location>
        <begin position="20"/>
        <end position="82"/>
    </location>
</feature>
<reference evidence="8 9" key="1">
    <citation type="submission" date="2018-08" db="EMBL/GenBank/DDBJ databases">
        <title>Recombination of ecologically and evolutionarily significant loci maintains genetic cohesion in the Pseudomonas syringae species complex.</title>
        <authorList>
            <person name="Dillon M."/>
            <person name="Thakur S."/>
            <person name="Almeida R.N.D."/>
            <person name="Weir B.S."/>
            <person name="Guttman D.S."/>
        </authorList>
    </citation>
    <scope>NUCLEOTIDE SEQUENCE [LARGE SCALE GENOMIC DNA]</scope>
    <source>
        <strain evidence="8 9">ICMP 7846</strain>
    </source>
</reference>
<dbReference type="PROSITE" id="PS51078">
    <property type="entry name" value="ICLR_ED"/>
    <property type="match status" value="1"/>
</dbReference>
<comment type="caution">
    <text evidence="8">The sequence shown here is derived from an EMBL/GenBank/DDBJ whole genome shotgun (WGS) entry which is preliminary data.</text>
</comment>
<dbReference type="GO" id="GO:0045892">
    <property type="term" value="P:negative regulation of DNA-templated transcription"/>
    <property type="evidence" value="ECO:0007669"/>
    <property type="project" value="TreeGrafter"/>
</dbReference>
<evidence type="ECO:0000313" key="8">
    <source>
        <dbReference type="EMBL" id="RMS44308.1"/>
    </source>
</evidence>
<dbReference type="InterPro" id="IPR005471">
    <property type="entry name" value="Tscrpt_reg_IclR_N"/>
</dbReference>
<accession>A0A3M5D4N9</accession>
<dbReference type="GO" id="GO:0003677">
    <property type="term" value="F:DNA binding"/>
    <property type="evidence" value="ECO:0007669"/>
    <property type="project" value="UniProtKB-KW"/>
</dbReference>
<dbReference type="GO" id="GO:0003700">
    <property type="term" value="F:DNA-binding transcription factor activity"/>
    <property type="evidence" value="ECO:0007669"/>
    <property type="project" value="TreeGrafter"/>
</dbReference>
<evidence type="ECO:0000256" key="5">
    <source>
        <dbReference type="ARBA" id="ARBA00042627"/>
    </source>
</evidence>
<sequence>MKRGKMTKDATTKGTSSKDVGAVVNAIQILRHLAHADGPQGVAAIARATGISPSSAFNILRTLSNERLTSFDDAGKTYQLGLGLSELAVGFVGRSYADLIQPELERLSLAHHILIALWQVTDDAHIRVIALAAPPVAHVNVAVGTRLPELVGAAGRCIAGLRELPEDELRRRLTRVRWENPPSFERYQAEATEAVERGWAIDQEHLYRGVSMVASAITDRDGQPRFAISAIGISAQHQPDDLERIGTSLRDTARFVSRALFPQGEALKGKS</sequence>
<dbReference type="Gene3D" id="1.10.10.10">
    <property type="entry name" value="Winged helix-like DNA-binding domain superfamily/Winged helix DNA-binding domain"/>
    <property type="match status" value="1"/>
</dbReference>
<evidence type="ECO:0000259" key="6">
    <source>
        <dbReference type="PROSITE" id="PS51077"/>
    </source>
</evidence>
<dbReference type="Proteomes" id="UP000270834">
    <property type="component" value="Unassembled WGS sequence"/>
</dbReference>
<evidence type="ECO:0000256" key="3">
    <source>
        <dbReference type="ARBA" id="ARBA00023163"/>
    </source>
</evidence>
<dbReference type="EMBL" id="RBSQ01001431">
    <property type="protein sequence ID" value="RMS44308.1"/>
    <property type="molecule type" value="Genomic_DNA"/>
</dbReference>
<dbReference type="InterPro" id="IPR050707">
    <property type="entry name" value="HTH_MetabolicPath_Reg"/>
</dbReference>
<evidence type="ECO:0000256" key="1">
    <source>
        <dbReference type="ARBA" id="ARBA00023015"/>
    </source>
</evidence>
<dbReference type="InterPro" id="IPR036388">
    <property type="entry name" value="WH-like_DNA-bd_sf"/>
</dbReference>
<protein>
    <recommendedName>
        <fullName evidence="4">HTH-type transcriptional repressor AllR</fullName>
    </recommendedName>
    <alternativeName>
        <fullName evidence="5">Negative regulator of allantoin and glyoxylate utilization operons</fullName>
    </alternativeName>
</protein>